<gene>
    <name evidence="1" type="ORF">H9L24_07260</name>
</gene>
<proteinExistence type="predicted"/>
<dbReference type="AlphaFoldDB" id="A0A7H0HJ91"/>
<dbReference type="RefSeq" id="WP_187737588.1">
    <property type="nucleotide sequence ID" value="NZ_CP060790.1"/>
</dbReference>
<evidence type="ECO:0000313" key="1">
    <source>
        <dbReference type="EMBL" id="QNP60607.1"/>
    </source>
</evidence>
<dbReference type="Proteomes" id="UP000516057">
    <property type="component" value="Chromosome"/>
</dbReference>
<name>A0A7H0HJ91_9BURK</name>
<organism evidence="1 2">
    <name type="scientific">Paenacidovorax monticola</name>
    <dbReference type="NCBI Taxonomy" id="1926868"/>
    <lineage>
        <taxon>Bacteria</taxon>
        <taxon>Pseudomonadati</taxon>
        <taxon>Pseudomonadota</taxon>
        <taxon>Betaproteobacteria</taxon>
        <taxon>Burkholderiales</taxon>
        <taxon>Comamonadaceae</taxon>
        <taxon>Paenacidovorax</taxon>
    </lineage>
</organism>
<reference evidence="1 2" key="1">
    <citation type="submission" date="2020-08" db="EMBL/GenBank/DDBJ databases">
        <title>Genome sequence of Acidovorax monticola KACC 19171T.</title>
        <authorList>
            <person name="Hyun D.-W."/>
            <person name="Bae J.-W."/>
        </authorList>
    </citation>
    <scope>NUCLEOTIDE SEQUENCE [LARGE SCALE GENOMIC DNA]</scope>
    <source>
        <strain evidence="1 2">KACC 19171</strain>
    </source>
</reference>
<accession>A0A7H0HJ91</accession>
<dbReference type="EMBL" id="CP060790">
    <property type="protein sequence ID" value="QNP60607.1"/>
    <property type="molecule type" value="Genomic_DNA"/>
</dbReference>
<keyword evidence="2" id="KW-1185">Reference proteome</keyword>
<protein>
    <submittedName>
        <fullName evidence="1">Uncharacterized protein</fullName>
    </submittedName>
</protein>
<dbReference type="KEGG" id="amon:H9L24_07260"/>
<sequence length="254" mass="26725">MSTTNILNSLVSSLSAAAQASAQSEKKGGTSKEAVDIFKSALEDALDTLSKTTSTPAATSSSTAATATADTAATEKASGNVDYFSKFAKAKLNPNYQTPDYLKQNGFVLDMNKERLNQFLNDNPQYGADFLNITNGGLSKFSTDGSSLVKTDVSALATADRQYFQKNVSELLAYESFGMDPTLAHRAYVTGERAPAGNTMTSYLQTHKWTADGPVESDNAQYYASAKPIGINGVASVLVAGQSSKSGENTTGTA</sequence>
<evidence type="ECO:0000313" key="2">
    <source>
        <dbReference type="Proteomes" id="UP000516057"/>
    </source>
</evidence>